<reference evidence="10 11" key="1">
    <citation type="journal article" date="2008" name="Nature">
        <title>The Trichoplax genome and the nature of placozoans.</title>
        <authorList>
            <person name="Srivastava M."/>
            <person name="Begovic E."/>
            <person name="Chapman J."/>
            <person name="Putnam N.H."/>
            <person name="Hellsten U."/>
            <person name="Kawashima T."/>
            <person name="Kuo A."/>
            <person name="Mitros T."/>
            <person name="Salamov A."/>
            <person name="Carpenter M.L."/>
            <person name="Signorovitch A.Y."/>
            <person name="Moreno M.A."/>
            <person name="Kamm K."/>
            <person name="Grimwood J."/>
            <person name="Schmutz J."/>
            <person name="Shapiro H."/>
            <person name="Grigoriev I.V."/>
            <person name="Buss L.W."/>
            <person name="Schierwater B."/>
            <person name="Dellaporta S.L."/>
            <person name="Rokhsar D.S."/>
        </authorList>
    </citation>
    <scope>NUCLEOTIDE SEQUENCE [LARGE SCALE GENOMIC DNA]</scope>
    <source>
        <strain evidence="10 11">Grell-BS-1999</strain>
    </source>
</reference>
<dbReference type="Pfam" id="PF00003">
    <property type="entry name" value="7tm_3"/>
    <property type="match status" value="1"/>
</dbReference>
<dbReference type="PRINTS" id="PR00248">
    <property type="entry name" value="GPCRMGR"/>
</dbReference>
<dbReference type="GeneID" id="6756743"/>
<dbReference type="AlphaFoldDB" id="B3S5Y8"/>
<dbReference type="InterPro" id="IPR050726">
    <property type="entry name" value="mGluR"/>
</dbReference>
<dbReference type="FunFam" id="3.40.50.2300:FF:000281">
    <property type="entry name" value="Metabotropic glutamate receptor 4"/>
    <property type="match status" value="1"/>
</dbReference>
<keyword evidence="2 7" id="KW-0812">Transmembrane</keyword>
<feature type="transmembrane region" description="Helical" evidence="7">
    <location>
        <begin position="686"/>
        <end position="706"/>
    </location>
</feature>
<dbReference type="eggNOG" id="KOG1056">
    <property type="taxonomic scope" value="Eukaryota"/>
</dbReference>
<dbReference type="Pfam" id="PF01094">
    <property type="entry name" value="ANF_receptor"/>
    <property type="match status" value="1"/>
</dbReference>
<dbReference type="OrthoDB" id="2150267at2759"/>
<dbReference type="GO" id="GO:0005886">
    <property type="term" value="C:plasma membrane"/>
    <property type="evidence" value="ECO:0000318"/>
    <property type="project" value="GO_Central"/>
</dbReference>
<evidence type="ECO:0000259" key="9">
    <source>
        <dbReference type="PROSITE" id="PS50259"/>
    </source>
</evidence>
<feature type="signal peptide" evidence="8">
    <location>
        <begin position="1"/>
        <end position="30"/>
    </location>
</feature>
<keyword evidence="6" id="KW-0325">Glycoprotein</keyword>
<sequence length="812" mass="92279">MKNHIKSFCSLFLLWLSNFVFHSYFQLCNSQSSTFKPGQVQLVGIFPNTVDYKNQSSNLSRYFNPENIQLTQAMIYTIEELINHNPALLPNIQVGWTLLDSSSSINQTMELLSSVLSNQKLSNTGQSHTKINNTNNAPSSLPEPIYNISANSSPIFGVIGAKLYNITVKTASYTSKNHFTQVSYFFNQSLTDQQQFPYFYSTSVPDDLYWYAIKEIITYFNWNWISIVIAGNTISENIIQDINRLPQNHGICYDEILMIDQNYTLSSITKIILKLKNQTKSEVVVLLGNELIIYRFFQQADIHQLTGKTWIGSYHWLISPSIYSIRSSILNGVIGISFNSVTMQAFNLYLDRLNLCNNLDNIWFRQALQEILSIDAKIPNCTFNKTRIRYFQAFYKISPISAFVMDATLALAHALHKYLGCNETYCPSISEKSFNNQQFNNILSKIRFDGISSRSFRFAPNGNSQISFNIVNLQSSMNSNTSRFEPVDIGYWNQNEGLILNEESLYLLLLIFIWTIMIAKRQTPIVKGSNFILINLLLAFLALLVLVSVLHLLPATPEVCAVKNYLVTTSCIGIYTTILCKTNQVKNIFQNVTNMSSRRKQYTKTYCQVAFILAFLFLSNGILTAFIIILPFPLLKYRDGNQTVIDCNIQYFYGHINLVCWSIVIVSTCLYLAYKTRSLPENFNESKYIFMSTLAVSIIAIATFMVDSFTSGVATIALSITNTLLLGAAPMIFLFLPKLYIIFFRPHLNTRAQATKNISHFTFAKGGIREKSTNTQEPTTNIGCNETQKEHQSPNNKIHSINTVDQVAEILS</sequence>
<evidence type="ECO:0000256" key="3">
    <source>
        <dbReference type="ARBA" id="ARBA00022989"/>
    </source>
</evidence>
<feature type="transmembrane region" description="Helical" evidence="7">
    <location>
        <begin position="652"/>
        <end position="674"/>
    </location>
</feature>
<feature type="transmembrane region" description="Helical" evidence="7">
    <location>
        <begin position="712"/>
        <end position="736"/>
    </location>
</feature>
<organism evidence="10 11">
    <name type="scientific">Trichoplax adhaerens</name>
    <name type="common">Trichoplax reptans</name>
    <dbReference type="NCBI Taxonomy" id="10228"/>
    <lineage>
        <taxon>Eukaryota</taxon>
        <taxon>Metazoa</taxon>
        <taxon>Placozoa</taxon>
        <taxon>Uniplacotomia</taxon>
        <taxon>Trichoplacea</taxon>
        <taxon>Trichoplacidae</taxon>
        <taxon>Trichoplax</taxon>
    </lineage>
</organism>
<evidence type="ECO:0000256" key="7">
    <source>
        <dbReference type="SAM" id="Phobius"/>
    </source>
</evidence>
<evidence type="ECO:0000256" key="5">
    <source>
        <dbReference type="ARBA" id="ARBA00023170"/>
    </source>
</evidence>
<feature type="chain" id="PRO_5002798474" description="G-protein coupled receptors family 3 profile domain-containing protein" evidence="8">
    <location>
        <begin position="31"/>
        <end position="812"/>
    </location>
</feature>
<keyword evidence="4 7" id="KW-0472">Membrane</keyword>
<dbReference type="HOGENOM" id="CLU_005389_1_1_1"/>
<dbReference type="Proteomes" id="UP000009022">
    <property type="component" value="Unassembled WGS sequence"/>
</dbReference>
<keyword evidence="11" id="KW-1185">Reference proteome</keyword>
<dbReference type="PROSITE" id="PS50259">
    <property type="entry name" value="G_PROTEIN_RECEP_F3_4"/>
    <property type="match status" value="1"/>
</dbReference>
<feature type="transmembrane region" description="Helical" evidence="7">
    <location>
        <begin position="531"/>
        <end position="553"/>
    </location>
</feature>
<feature type="transmembrane region" description="Helical" evidence="7">
    <location>
        <begin position="565"/>
        <end position="585"/>
    </location>
</feature>
<keyword evidence="3 7" id="KW-1133">Transmembrane helix</keyword>
<dbReference type="PhylomeDB" id="B3S5Y8"/>
<dbReference type="InParanoid" id="B3S5Y8"/>
<dbReference type="KEGG" id="tad:TRIADDRAFT_59554"/>
<dbReference type="RefSeq" id="XP_002115631.1">
    <property type="nucleotide sequence ID" value="XM_002115595.1"/>
</dbReference>
<proteinExistence type="predicted"/>
<evidence type="ECO:0000256" key="4">
    <source>
        <dbReference type="ARBA" id="ARBA00023136"/>
    </source>
</evidence>
<evidence type="ECO:0000256" key="2">
    <source>
        <dbReference type="ARBA" id="ARBA00022692"/>
    </source>
</evidence>
<dbReference type="PANTHER" id="PTHR24060">
    <property type="entry name" value="METABOTROPIC GLUTAMATE RECEPTOR"/>
    <property type="match status" value="1"/>
</dbReference>
<dbReference type="OMA" id="WTIMIAK"/>
<gene>
    <name evidence="10" type="ORF">TRIADDRAFT_59554</name>
</gene>
<feature type="transmembrane region" description="Helical" evidence="7">
    <location>
        <begin position="504"/>
        <end position="519"/>
    </location>
</feature>
<name>B3S5Y8_TRIAD</name>
<dbReference type="GO" id="GO:0001640">
    <property type="term" value="F:adenylate cyclase inhibiting G protein-coupled glutamate receptor activity"/>
    <property type="evidence" value="ECO:0000318"/>
    <property type="project" value="GO_Central"/>
</dbReference>
<dbReference type="EMBL" id="DS985251">
    <property type="protein sequence ID" value="EDV21994.1"/>
    <property type="molecule type" value="Genomic_DNA"/>
</dbReference>
<dbReference type="CDD" id="cd13953">
    <property type="entry name" value="7tm_classC_mGluR-like"/>
    <property type="match status" value="1"/>
</dbReference>
<dbReference type="SUPFAM" id="SSF53822">
    <property type="entry name" value="Periplasmic binding protein-like I"/>
    <property type="match status" value="1"/>
</dbReference>
<evidence type="ECO:0000313" key="10">
    <source>
        <dbReference type="EMBL" id="EDV21994.1"/>
    </source>
</evidence>
<feature type="domain" description="G-protein coupled receptors family 3 profile" evidence="9">
    <location>
        <begin position="507"/>
        <end position="758"/>
    </location>
</feature>
<evidence type="ECO:0000256" key="6">
    <source>
        <dbReference type="ARBA" id="ARBA00023180"/>
    </source>
</evidence>
<dbReference type="GO" id="GO:0007216">
    <property type="term" value="P:G protein-coupled glutamate receptor signaling pathway"/>
    <property type="evidence" value="ECO:0000318"/>
    <property type="project" value="GO_Central"/>
</dbReference>
<protein>
    <recommendedName>
        <fullName evidence="9">G-protein coupled receptors family 3 profile domain-containing protein</fullName>
    </recommendedName>
</protein>
<feature type="transmembrane region" description="Helical" evidence="7">
    <location>
        <begin position="606"/>
        <end position="632"/>
    </location>
</feature>
<evidence type="ECO:0000256" key="1">
    <source>
        <dbReference type="ARBA" id="ARBA00004141"/>
    </source>
</evidence>
<dbReference type="InterPro" id="IPR017978">
    <property type="entry name" value="GPCR_3_C"/>
</dbReference>
<accession>B3S5Y8</accession>
<dbReference type="InterPro" id="IPR001828">
    <property type="entry name" value="ANF_lig-bd_rcpt"/>
</dbReference>
<dbReference type="CTD" id="6756743"/>
<comment type="subcellular location">
    <subcellularLocation>
        <location evidence="1">Membrane</location>
        <topology evidence="1">Multi-pass membrane protein</topology>
    </subcellularLocation>
</comment>
<evidence type="ECO:0000256" key="8">
    <source>
        <dbReference type="SAM" id="SignalP"/>
    </source>
</evidence>
<dbReference type="GO" id="GO:0051966">
    <property type="term" value="P:regulation of synaptic transmission, glutamatergic"/>
    <property type="evidence" value="ECO:0000318"/>
    <property type="project" value="GO_Central"/>
</dbReference>
<evidence type="ECO:0000313" key="11">
    <source>
        <dbReference type="Proteomes" id="UP000009022"/>
    </source>
</evidence>
<keyword evidence="5" id="KW-0675">Receptor</keyword>
<dbReference type="InterPro" id="IPR028082">
    <property type="entry name" value="Peripla_BP_I"/>
</dbReference>
<dbReference type="InterPro" id="IPR000337">
    <property type="entry name" value="GPCR_3"/>
</dbReference>
<dbReference type="Gene3D" id="3.40.50.2300">
    <property type="match status" value="2"/>
</dbReference>
<keyword evidence="8" id="KW-0732">Signal</keyword>